<dbReference type="InterPro" id="IPR013096">
    <property type="entry name" value="Cupin_2"/>
</dbReference>
<organism evidence="2 3">
    <name type="scientific">Roridomyces roridus</name>
    <dbReference type="NCBI Taxonomy" id="1738132"/>
    <lineage>
        <taxon>Eukaryota</taxon>
        <taxon>Fungi</taxon>
        <taxon>Dikarya</taxon>
        <taxon>Basidiomycota</taxon>
        <taxon>Agaricomycotina</taxon>
        <taxon>Agaricomycetes</taxon>
        <taxon>Agaricomycetidae</taxon>
        <taxon>Agaricales</taxon>
        <taxon>Marasmiineae</taxon>
        <taxon>Mycenaceae</taxon>
        <taxon>Roridomyces</taxon>
    </lineage>
</organism>
<dbReference type="AlphaFoldDB" id="A0AAD7CG55"/>
<sequence>MALSFLFPKQTLQPPVIESDGAWVFFGGAFRSWGIQNDDGSFTSRQIFAHSNPHTGAGRGINSYTHVLTPYHWHLYQTETFDVKSGVLCYLLDGKEGKLQAGETVTIPPEHWHTFWSDPASGVDLEVNITVRGGPNPGFDESFVRNFYGYLSSCTMQNIPPNPIQMLTFMYSADVVLEMPLNIGRVANYTLGNWVGWLGGFKSEYPEFAEPKAK</sequence>
<dbReference type="Gene3D" id="2.60.120.10">
    <property type="entry name" value="Jelly Rolls"/>
    <property type="match status" value="1"/>
</dbReference>
<gene>
    <name evidence="2" type="ORF">FB45DRAFT_1019982</name>
</gene>
<dbReference type="Proteomes" id="UP001221142">
    <property type="component" value="Unassembled WGS sequence"/>
</dbReference>
<accession>A0AAD7CG55</accession>
<name>A0AAD7CG55_9AGAR</name>
<evidence type="ECO:0000313" key="3">
    <source>
        <dbReference type="Proteomes" id="UP001221142"/>
    </source>
</evidence>
<dbReference type="EMBL" id="JARKIF010000002">
    <property type="protein sequence ID" value="KAJ7647770.1"/>
    <property type="molecule type" value="Genomic_DNA"/>
</dbReference>
<dbReference type="InterPro" id="IPR011051">
    <property type="entry name" value="RmlC_Cupin_sf"/>
</dbReference>
<dbReference type="Pfam" id="PF07883">
    <property type="entry name" value="Cupin_2"/>
    <property type="match status" value="1"/>
</dbReference>
<proteinExistence type="predicted"/>
<feature type="domain" description="Cupin type-2" evidence="1">
    <location>
        <begin position="69"/>
        <end position="116"/>
    </location>
</feature>
<reference evidence="2" key="1">
    <citation type="submission" date="2023-03" db="EMBL/GenBank/DDBJ databases">
        <title>Massive genome expansion in bonnet fungi (Mycena s.s.) driven by repeated elements and novel gene families across ecological guilds.</title>
        <authorList>
            <consortium name="Lawrence Berkeley National Laboratory"/>
            <person name="Harder C.B."/>
            <person name="Miyauchi S."/>
            <person name="Viragh M."/>
            <person name="Kuo A."/>
            <person name="Thoen E."/>
            <person name="Andreopoulos B."/>
            <person name="Lu D."/>
            <person name="Skrede I."/>
            <person name="Drula E."/>
            <person name="Henrissat B."/>
            <person name="Morin E."/>
            <person name="Kohler A."/>
            <person name="Barry K."/>
            <person name="LaButti K."/>
            <person name="Morin E."/>
            <person name="Salamov A."/>
            <person name="Lipzen A."/>
            <person name="Mereny Z."/>
            <person name="Hegedus B."/>
            <person name="Baldrian P."/>
            <person name="Stursova M."/>
            <person name="Weitz H."/>
            <person name="Taylor A."/>
            <person name="Grigoriev I.V."/>
            <person name="Nagy L.G."/>
            <person name="Martin F."/>
            <person name="Kauserud H."/>
        </authorList>
    </citation>
    <scope>NUCLEOTIDE SEQUENCE</scope>
    <source>
        <strain evidence="2">9284</strain>
    </source>
</reference>
<dbReference type="InterPro" id="IPR014710">
    <property type="entry name" value="RmlC-like_jellyroll"/>
</dbReference>
<keyword evidence="3" id="KW-1185">Reference proteome</keyword>
<evidence type="ECO:0000259" key="1">
    <source>
        <dbReference type="Pfam" id="PF07883"/>
    </source>
</evidence>
<comment type="caution">
    <text evidence="2">The sequence shown here is derived from an EMBL/GenBank/DDBJ whole genome shotgun (WGS) entry which is preliminary data.</text>
</comment>
<evidence type="ECO:0000313" key="2">
    <source>
        <dbReference type="EMBL" id="KAJ7647770.1"/>
    </source>
</evidence>
<protein>
    <recommendedName>
        <fullName evidence="1">Cupin type-2 domain-containing protein</fullName>
    </recommendedName>
</protein>
<dbReference type="SUPFAM" id="SSF51182">
    <property type="entry name" value="RmlC-like cupins"/>
    <property type="match status" value="1"/>
</dbReference>